<name>S1NUC8_9ENTE</name>
<dbReference type="Pfam" id="PF06874">
    <property type="entry name" value="FBPase_2"/>
    <property type="match status" value="1"/>
</dbReference>
<comment type="caution">
    <text evidence="5">The sequence shown here is derived from an EMBL/GenBank/DDBJ whole genome shotgun (WGS) entry which is preliminary data.</text>
</comment>
<dbReference type="InterPro" id="IPR029052">
    <property type="entry name" value="Metallo-depent_PP-like"/>
</dbReference>
<comment type="pathway">
    <text evidence="4">Carbohydrate biosynthesis; gluconeogenesis.</text>
</comment>
<organism evidence="5 6">
    <name type="scientific">Enterococcus columbae DSM 7374 = ATCC 51263</name>
    <dbReference type="NCBI Taxonomy" id="1121865"/>
    <lineage>
        <taxon>Bacteria</taxon>
        <taxon>Bacillati</taxon>
        <taxon>Bacillota</taxon>
        <taxon>Bacilli</taxon>
        <taxon>Lactobacillales</taxon>
        <taxon>Enterococcaceae</taxon>
        <taxon>Enterococcus</taxon>
    </lineage>
</organism>
<evidence type="ECO:0000256" key="4">
    <source>
        <dbReference type="HAMAP-Rule" id="MF_01854"/>
    </source>
</evidence>
<evidence type="ECO:0000256" key="2">
    <source>
        <dbReference type="ARBA" id="ARBA00023211"/>
    </source>
</evidence>
<dbReference type="EMBL" id="ASWJ01000004">
    <property type="protein sequence ID" value="EOW84484.1"/>
    <property type="molecule type" value="Genomic_DNA"/>
</dbReference>
<keyword evidence="3 4" id="KW-0119">Carbohydrate metabolism</keyword>
<keyword evidence="1 4" id="KW-0378">Hydrolase</keyword>
<evidence type="ECO:0000256" key="1">
    <source>
        <dbReference type="ARBA" id="ARBA00022801"/>
    </source>
</evidence>
<dbReference type="STRING" id="1121865.OMW_00382"/>
<evidence type="ECO:0000256" key="3">
    <source>
        <dbReference type="ARBA" id="ARBA00023277"/>
    </source>
</evidence>
<dbReference type="PATRIC" id="fig|1121865.3.peg.376"/>
<dbReference type="UniPathway" id="UPA00138"/>
<keyword evidence="6" id="KW-1185">Reference proteome</keyword>
<dbReference type="RefSeq" id="WP_016182546.1">
    <property type="nucleotide sequence ID" value="NZ_JXKI01000036.1"/>
</dbReference>
<proteinExistence type="inferred from homology"/>
<dbReference type="SUPFAM" id="SSF56300">
    <property type="entry name" value="Metallo-dependent phosphatases"/>
    <property type="match status" value="1"/>
</dbReference>
<comment type="similarity">
    <text evidence="4">Belongs to the FBPase class 3 family.</text>
</comment>
<evidence type="ECO:0000313" key="6">
    <source>
        <dbReference type="Proteomes" id="UP000014113"/>
    </source>
</evidence>
<protein>
    <recommendedName>
        <fullName evidence="4">Fructose-1,6-bisphosphatase class 3</fullName>
        <shortName evidence="4">FBPase class 3</shortName>
        <ecNumber evidence="4">3.1.3.11</ecNumber>
    </recommendedName>
    <alternativeName>
        <fullName evidence="4">D-fructose-1,6-bisphosphate 1-phosphohydrolase class 3</fullName>
    </alternativeName>
</protein>
<accession>S1NUC8</accession>
<dbReference type="HAMAP" id="MF_01854">
    <property type="entry name" value="FBPase_class3"/>
    <property type="match status" value="1"/>
</dbReference>
<dbReference type="GO" id="GO:0006094">
    <property type="term" value="P:gluconeogenesis"/>
    <property type="evidence" value="ECO:0007669"/>
    <property type="project" value="UniProtKB-UniRule"/>
</dbReference>
<dbReference type="AlphaFoldDB" id="S1NUC8"/>
<dbReference type="eggNOG" id="COG3855">
    <property type="taxonomic scope" value="Bacteria"/>
</dbReference>
<comment type="cofactor">
    <cofactor evidence="4">
        <name>Mn(2+)</name>
        <dbReference type="ChEBI" id="CHEBI:29035"/>
    </cofactor>
</comment>
<reference evidence="5 6" key="1">
    <citation type="submission" date="2013-03" db="EMBL/GenBank/DDBJ databases">
        <title>The Genome Sequence of Enterococcus columbae ATCC_51263 (PacBio/Illumina hybrid assembly).</title>
        <authorList>
            <consortium name="The Broad Institute Genomics Platform"/>
            <consortium name="The Broad Institute Genome Sequencing Center for Infectious Disease"/>
            <person name="Earl A."/>
            <person name="Russ C."/>
            <person name="Gilmore M."/>
            <person name="Surin D."/>
            <person name="Walker B."/>
            <person name="Young S."/>
            <person name="Zeng Q."/>
            <person name="Gargeya S."/>
            <person name="Fitzgerald M."/>
            <person name="Haas B."/>
            <person name="Abouelleil A."/>
            <person name="Allen A.W."/>
            <person name="Alvarado L."/>
            <person name="Arachchi H.M."/>
            <person name="Berlin A.M."/>
            <person name="Chapman S.B."/>
            <person name="Gainer-Dewar J."/>
            <person name="Goldberg J."/>
            <person name="Griggs A."/>
            <person name="Gujja S."/>
            <person name="Hansen M."/>
            <person name="Howarth C."/>
            <person name="Imamovic A."/>
            <person name="Ireland A."/>
            <person name="Larimer J."/>
            <person name="McCowan C."/>
            <person name="Murphy C."/>
            <person name="Pearson M."/>
            <person name="Poon T.W."/>
            <person name="Priest M."/>
            <person name="Roberts A."/>
            <person name="Saif S."/>
            <person name="Shea T."/>
            <person name="Sisk P."/>
            <person name="Sykes S."/>
            <person name="Wortman J."/>
            <person name="Nusbaum C."/>
            <person name="Birren B."/>
        </authorList>
    </citation>
    <scope>NUCLEOTIDE SEQUENCE [LARGE SCALE GENOMIC DNA]</scope>
    <source>
        <strain evidence="5 6">ATCC 51263</strain>
    </source>
</reference>
<keyword evidence="2 4" id="KW-0464">Manganese</keyword>
<dbReference type="GO" id="GO:0042132">
    <property type="term" value="F:fructose 1,6-bisphosphate 1-phosphatase activity"/>
    <property type="evidence" value="ECO:0007669"/>
    <property type="project" value="UniProtKB-UniRule"/>
</dbReference>
<comment type="catalytic activity">
    <reaction evidence="4">
        <text>beta-D-fructose 1,6-bisphosphate + H2O = beta-D-fructose 6-phosphate + phosphate</text>
        <dbReference type="Rhea" id="RHEA:11064"/>
        <dbReference type="ChEBI" id="CHEBI:15377"/>
        <dbReference type="ChEBI" id="CHEBI:32966"/>
        <dbReference type="ChEBI" id="CHEBI:43474"/>
        <dbReference type="ChEBI" id="CHEBI:57634"/>
        <dbReference type="EC" id="3.1.3.11"/>
    </reaction>
</comment>
<dbReference type="Gene3D" id="3.60.21.10">
    <property type="match status" value="1"/>
</dbReference>
<gene>
    <name evidence="4" type="primary">fbp</name>
    <name evidence="5" type="ORF">I568_00980</name>
</gene>
<evidence type="ECO:0000313" key="5">
    <source>
        <dbReference type="EMBL" id="EOW84484.1"/>
    </source>
</evidence>
<dbReference type="OrthoDB" id="9779903at2"/>
<dbReference type="Proteomes" id="UP000014113">
    <property type="component" value="Unassembled WGS sequence"/>
</dbReference>
<sequence length="636" mass="73963">MTTHLTHQEMLTELINLEAILNLPKGTELYISDIHGEFSAFDYILRTCAGNLKEKISDCFTTSLTESQMNSLTLLIAYPEKIEANPQLFDFQQLTWQEQTIKQLLKLISFVSSKYTRSKVRKKLPKEYCYIIEELIYTDTHFADKAHYRQNMIDYLLQLKEGMPFIKALAQSIRTLVIDHIHIVGDIFDRGPEAEKIMDTLIDLPAVDIQWGNHDILWMGAFFGSEACLLNLLRIATRYQYLYEIEAAYGINLRPLFLFAEKTYQDNPAFQPKESKASVYRLQSEKEILVRVHQALAIIQFKIEQQLIKRRPEFQMQEQNYLQQIDYPNQTIHLAGKQYKLTHTCFQTIDPKNPLALTVEERFVLDSLMQSFQNSPKMKKHIDFLLQKGSMYLIYNQQLLYHGCMPLAESGEFLAFQVHDCSYRGKELFDFFEYHIRKSSQNQYSREDFSTDLIWYCWCGAFSPLFGKKKMTTFERYFIQDNTTHYEEKNAYYTYRNSAKICEMILEEFQLNPLKSRIINGHTPVKTLKGESPIRGEGLLFVIDGGLSKAYQKQTGIAGYSLLNNSYGFQLVTHQAFPGADQLLATGEIITSVKRVIDQVNYRTLIKETTIGEQILAQKQALITQLNLFTEQGKRN</sequence>
<dbReference type="InterPro" id="IPR009164">
    <property type="entry name" value="FBPtase_class3"/>
</dbReference>
<dbReference type="PIRSF" id="PIRSF000906">
    <property type="entry name" value="FBPtase_Bacill"/>
    <property type="match status" value="1"/>
</dbReference>
<dbReference type="EC" id="3.1.3.11" evidence="4"/>